<organism evidence="6 7">
    <name type="scientific">Brevibacillus fulvus</name>
    <dbReference type="NCBI Taxonomy" id="1125967"/>
    <lineage>
        <taxon>Bacteria</taxon>
        <taxon>Bacillati</taxon>
        <taxon>Bacillota</taxon>
        <taxon>Bacilli</taxon>
        <taxon>Bacillales</taxon>
        <taxon>Paenibacillaceae</taxon>
        <taxon>Brevibacillus</taxon>
    </lineage>
</organism>
<dbReference type="PROSITE" id="PS51186">
    <property type="entry name" value="GNAT"/>
    <property type="match status" value="1"/>
</dbReference>
<evidence type="ECO:0000313" key="7">
    <source>
        <dbReference type="Proteomes" id="UP000717624"/>
    </source>
</evidence>
<dbReference type="AlphaFoldDB" id="A0A938Y122"/>
<keyword evidence="3" id="KW-1133">Transmembrane helix</keyword>
<gene>
    <name evidence="6" type="ORF">JOD01_001232</name>
</gene>
<dbReference type="EMBL" id="JAFBEB010000003">
    <property type="protein sequence ID" value="MBM7589632.1"/>
    <property type="molecule type" value="Genomic_DNA"/>
</dbReference>
<dbReference type="SUPFAM" id="SSF55729">
    <property type="entry name" value="Acyl-CoA N-acyltransferases (Nat)"/>
    <property type="match status" value="1"/>
</dbReference>
<name>A0A938Y122_9BACL</name>
<dbReference type="Proteomes" id="UP000717624">
    <property type="component" value="Unassembled WGS sequence"/>
</dbReference>
<dbReference type="PANTHER" id="PTHR43792:SF1">
    <property type="entry name" value="N-ACETYLTRANSFERASE DOMAIN-CONTAINING PROTEIN"/>
    <property type="match status" value="1"/>
</dbReference>
<protein>
    <submittedName>
        <fullName evidence="6">RimJ/RimL family protein N-acetyltransferase</fullName>
    </submittedName>
</protein>
<keyword evidence="2" id="KW-0812">Transmembrane</keyword>
<dbReference type="Pfam" id="PF13302">
    <property type="entry name" value="Acetyltransf_3"/>
    <property type="match status" value="1"/>
</dbReference>
<accession>A0A938Y122</accession>
<dbReference type="PANTHER" id="PTHR43792">
    <property type="entry name" value="GNAT FAMILY, PUTATIVE (AFU_ORTHOLOGUE AFUA_3G00765)-RELATED-RELATED"/>
    <property type="match status" value="1"/>
</dbReference>
<comment type="subcellular location">
    <subcellularLocation>
        <location evidence="1">Membrane</location>
        <topology evidence="1">Multi-pass membrane protein</topology>
    </subcellularLocation>
</comment>
<evidence type="ECO:0000256" key="4">
    <source>
        <dbReference type="ARBA" id="ARBA00023136"/>
    </source>
</evidence>
<reference evidence="6" key="1">
    <citation type="submission" date="2021-01" db="EMBL/GenBank/DDBJ databases">
        <title>Genomic Encyclopedia of Type Strains, Phase IV (KMG-IV): sequencing the most valuable type-strain genomes for metagenomic binning, comparative biology and taxonomic classification.</title>
        <authorList>
            <person name="Goeker M."/>
        </authorList>
    </citation>
    <scope>NUCLEOTIDE SEQUENCE</scope>
    <source>
        <strain evidence="6">DSM 25523</strain>
    </source>
</reference>
<evidence type="ECO:0000256" key="3">
    <source>
        <dbReference type="ARBA" id="ARBA00022989"/>
    </source>
</evidence>
<feature type="domain" description="N-acetyltransferase" evidence="5">
    <location>
        <begin position="43"/>
        <end position="210"/>
    </location>
</feature>
<evidence type="ECO:0000313" key="6">
    <source>
        <dbReference type="EMBL" id="MBM7589632.1"/>
    </source>
</evidence>
<evidence type="ECO:0000256" key="2">
    <source>
        <dbReference type="ARBA" id="ARBA00022692"/>
    </source>
</evidence>
<dbReference type="InterPro" id="IPR017974">
    <property type="entry name" value="Claudin_CS"/>
</dbReference>
<dbReference type="InterPro" id="IPR016181">
    <property type="entry name" value="Acyl_CoA_acyltransferase"/>
</dbReference>
<dbReference type="GO" id="GO:0016747">
    <property type="term" value="F:acyltransferase activity, transferring groups other than amino-acyl groups"/>
    <property type="evidence" value="ECO:0007669"/>
    <property type="project" value="InterPro"/>
</dbReference>
<keyword evidence="4" id="KW-0472">Membrane</keyword>
<dbReference type="GO" id="GO:0016020">
    <property type="term" value="C:membrane"/>
    <property type="evidence" value="ECO:0007669"/>
    <property type="project" value="UniProtKB-SubCell"/>
</dbReference>
<sequence>MKVFFVDWKTTGEIAYNQPIRYNDLVFSFAERQVIAMIETPRLILRPYQEDDFAAAHAMFADPETMQFYPAPFSSRHTKAWISRNRERYAKDGFGLWAVCLKQSGIMIGDCGLIKQNLADQTEVEIGYHLNKAYWGNGYATEAALACKQYGFETLGLPRLISIIVPRNRPSIRVAERIGFSFERMFHLFGKDHCIYVGIRSALPMPLPLDRRLER</sequence>
<proteinExistence type="predicted"/>
<dbReference type="Gene3D" id="3.40.630.30">
    <property type="match status" value="1"/>
</dbReference>
<dbReference type="InterPro" id="IPR051531">
    <property type="entry name" value="N-acetyltransferase"/>
</dbReference>
<evidence type="ECO:0000256" key="1">
    <source>
        <dbReference type="ARBA" id="ARBA00004141"/>
    </source>
</evidence>
<dbReference type="PROSITE" id="PS01346">
    <property type="entry name" value="CLAUDIN"/>
    <property type="match status" value="1"/>
</dbReference>
<keyword evidence="7" id="KW-1185">Reference proteome</keyword>
<dbReference type="InterPro" id="IPR000182">
    <property type="entry name" value="GNAT_dom"/>
</dbReference>
<evidence type="ECO:0000259" key="5">
    <source>
        <dbReference type="PROSITE" id="PS51186"/>
    </source>
</evidence>
<comment type="caution">
    <text evidence="6">The sequence shown here is derived from an EMBL/GenBank/DDBJ whole genome shotgun (WGS) entry which is preliminary data.</text>
</comment>